<proteinExistence type="predicted"/>
<evidence type="ECO:0000313" key="3">
    <source>
        <dbReference type="Proteomes" id="UP001642540"/>
    </source>
</evidence>
<feature type="transmembrane region" description="Helical" evidence="1">
    <location>
        <begin position="99"/>
        <end position="118"/>
    </location>
</feature>
<dbReference type="EMBL" id="CAXLJM020000092">
    <property type="protein sequence ID" value="CAL8132290.1"/>
    <property type="molecule type" value="Genomic_DNA"/>
</dbReference>
<gene>
    <name evidence="2" type="ORF">ODALV1_LOCUS24562</name>
</gene>
<reference evidence="2 3" key="1">
    <citation type="submission" date="2024-08" db="EMBL/GenBank/DDBJ databases">
        <authorList>
            <person name="Cucini C."/>
            <person name="Frati F."/>
        </authorList>
    </citation>
    <scope>NUCLEOTIDE SEQUENCE [LARGE SCALE GENOMIC DNA]</scope>
</reference>
<name>A0ABP1RPJ6_9HEXA</name>
<accession>A0ABP1RPJ6</accession>
<keyword evidence="1" id="KW-0472">Membrane</keyword>
<comment type="caution">
    <text evidence="2">The sequence shown here is derived from an EMBL/GenBank/DDBJ whole genome shotgun (WGS) entry which is preliminary data.</text>
</comment>
<protein>
    <submittedName>
        <fullName evidence="2">Uncharacterized protein</fullName>
    </submittedName>
</protein>
<dbReference type="Proteomes" id="UP001642540">
    <property type="component" value="Unassembled WGS sequence"/>
</dbReference>
<organism evidence="2 3">
    <name type="scientific">Orchesella dallaii</name>
    <dbReference type="NCBI Taxonomy" id="48710"/>
    <lineage>
        <taxon>Eukaryota</taxon>
        <taxon>Metazoa</taxon>
        <taxon>Ecdysozoa</taxon>
        <taxon>Arthropoda</taxon>
        <taxon>Hexapoda</taxon>
        <taxon>Collembola</taxon>
        <taxon>Entomobryomorpha</taxon>
        <taxon>Entomobryoidea</taxon>
        <taxon>Orchesellidae</taxon>
        <taxon>Orchesellinae</taxon>
        <taxon>Orchesella</taxon>
    </lineage>
</organism>
<evidence type="ECO:0000313" key="2">
    <source>
        <dbReference type="EMBL" id="CAL8132290.1"/>
    </source>
</evidence>
<sequence>MMPVPVSQEKPSEIPRSKASVLTPAIRKAVTLYKNTYGLLPPIIADIKLREHDIQLRILEPTWYSVLYAVTGIVSTTVGLLAVLIVLVKAYWFPLRFNLSVLQVCLFLSIEVAGWYMFTTARVYLSNMEPIRHINTLVSNEMPMGK</sequence>
<keyword evidence="1" id="KW-1133">Transmembrane helix</keyword>
<feature type="transmembrane region" description="Helical" evidence="1">
    <location>
        <begin position="66"/>
        <end position="87"/>
    </location>
</feature>
<evidence type="ECO:0000256" key="1">
    <source>
        <dbReference type="SAM" id="Phobius"/>
    </source>
</evidence>
<keyword evidence="1" id="KW-0812">Transmembrane</keyword>
<keyword evidence="3" id="KW-1185">Reference proteome</keyword>